<dbReference type="Pfam" id="PF15880">
    <property type="entry name" value="NDUFV3"/>
    <property type="match status" value="1"/>
</dbReference>
<reference evidence="2" key="1">
    <citation type="submission" date="2025-05" db="UniProtKB">
        <authorList>
            <consortium name="RefSeq"/>
        </authorList>
    </citation>
    <scope>NUCLEOTIDE SEQUENCE [LARGE SCALE GENOMIC DNA]</scope>
</reference>
<feature type="compositionally biased region" description="Basic residues" evidence="1">
    <location>
        <begin position="1"/>
        <end position="14"/>
    </location>
</feature>
<keyword evidence="2" id="KW-1185">Reference proteome</keyword>
<dbReference type="Proteomes" id="UP001652627">
    <property type="component" value="Chromosome 1"/>
</dbReference>
<feature type="compositionally biased region" description="Basic and acidic residues" evidence="1">
    <location>
        <begin position="313"/>
        <end position="331"/>
    </location>
</feature>
<proteinExistence type="predicted"/>
<dbReference type="GeneID" id="106483635"/>
<reference evidence="3" key="2">
    <citation type="submission" date="2025-08" db="UniProtKB">
        <authorList>
            <consortium name="RefSeq"/>
        </authorList>
    </citation>
    <scope>IDENTIFICATION</scope>
    <source>
        <tissue evidence="3">Blood</tissue>
    </source>
</reference>
<dbReference type="PANTHER" id="PTHR17117">
    <property type="entry name" value="NADH-UBIQUINONE OXIDOREDUCTASE"/>
    <property type="match status" value="1"/>
</dbReference>
<dbReference type="InterPro" id="IPR026193">
    <property type="entry name" value="NDUFV3"/>
</dbReference>
<feature type="compositionally biased region" description="Polar residues" evidence="1">
    <location>
        <begin position="140"/>
        <end position="166"/>
    </location>
</feature>
<protein>
    <submittedName>
        <fullName evidence="3">NADH dehydrogenase [ubiquinone] flavoprotein 3, mitochondrial isoform X1</fullName>
    </submittedName>
</protein>
<evidence type="ECO:0000313" key="2">
    <source>
        <dbReference type="Proteomes" id="UP001652627"/>
    </source>
</evidence>
<dbReference type="PANTHER" id="PTHR17117:SF3">
    <property type="entry name" value="NADH DEHYDROGENASE [UBIQUINONE] FLAVOPROTEIN 3, MITOCHONDRIAL"/>
    <property type="match status" value="1"/>
</dbReference>
<evidence type="ECO:0000313" key="3">
    <source>
        <dbReference type="RefSeq" id="XP_067154416.1"/>
    </source>
</evidence>
<accession>A0ABM4ENZ5</accession>
<organism evidence="2 3">
    <name type="scientific">Apteryx mantelli</name>
    <name type="common">North Island brown kiwi</name>
    <dbReference type="NCBI Taxonomy" id="2696672"/>
    <lineage>
        <taxon>Eukaryota</taxon>
        <taxon>Metazoa</taxon>
        <taxon>Chordata</taxon>
        <taxon>Craniata</taxon>
        <taxon>Vertebrata</taxon>
        <taxon>Euteleostomi</taxon>
        <taxon>Archelosauria</taxon>
        <taxon>Archosauria</taxon>
        <taxon>Dinosauria</taxon>
        <taxon>Saurischia</taxon>
        <taxon>Theropoda</taxon>
        <taxon>Coelurosauria</taxon>
        <taxon>Aves</taxon>
        <taxon>Palaeognathae</taxon>
        <taxon>Apterygiformes</taxon>
        <taxon>Apterygidae</taxon>
        <taxon>Apteryx</taxon>
    </lineage>
</organism>
<feature type="compositionally biased region" description="Basic and acidic residues" evidence="1">
    <location>
        <begin position="378"/>
        <end position="411"/>
    </location>
</feature>
<feature type="region of interest" description="Disordered" evidence="1">
    <location>
        <begin position="374"/>
        <end position="460"/>
    </location>
</feature>
<dbReference type="RefSeq" id="XP_067154416.1">
    <property type="nucleotide sequence ID" value="XM_067298315.1"/>
</dbReference>
<feature type="compositionally biased region" description="Low complexity" evidence="1">
    <location>
        <begin position="443"/>
        <end position="454"/>
    </location>
</feature>
<feature type="region of interest" description="Disordered" evidence="1">
    <location>
        <begin position="306"/>
        <end position="333"/>
    </location>
</feature>
<feature type="compositionally biased region" description="Low complexity" evidence="1">
    <location>
        <begin position="57"/>
        <end position="69"/>
    </location>
</feature>
<sequence>MSWTGRRSRPRIPHYFRQSHQTRGGEGGGWPPSAHPPPPGVPAAAGCRGGQLPPHWAGAEPGAEALPARPARREGRGALGPAPRWLLPGCWAAAGRRPARRCGGRPGGSEARPRRRRSAPGRAALGHSPKRTFVPWPQYLNLQSGGDNSPPASANKGVTISSTNLKEASEPSVEDLRMFMSRKTVVAFPQRVILSSLEEEKLIATEGGLRKELAEEETSSSSSDSDSSSDSEEEKDDDNDPEVAIKTRVEFPRRDSIFSGNVTVKVSMLPEENLPQKHHKEYVAKKKPCRAETDVSPIKQVKFSKTSINHKTLKSEARDPNIKSTPKEADQQKLALEPCVEESRDLTDVTLKSSSLGEKPIGTQAAATQLKALSVTQGEKKQELISREKEKKVKEVQKSKAEEITAPKLQEETSESTMPVTGTTAKEEIIHEAGVQAGERSTIAETTTAAQPAPEEFDNSTYKNLQHHEYDIYTFVDSDVVLSKFRQPQPSSGRPSPRH</sequence>
<feature type="region of interest" description="Disordered" evidence="1">
    <location>
        <begin position="1"/>
        <end position="172"/>
    </location>
</feature>
<gene>
    <name evidence="3" type="primary">NDUFV3</name>
</gene>
<feature type="region of interest" description="Disordered" evidence="1">
    <location>
        <begin position="204"/>
        <end position="250"/>
    </location>
</feature>
<feature type="compositionally biased region" description="Acidic residues" evidence="1">
    <location>
        <begin position="227"/>
        <end position="241"/>
    </location>
</feature>
<feature type="compositionally biased region" description="Polar residues" evidence="1">
    <location>
        <begin position="415"/>
        <end position="424"/>
    </location>
</feature>
<name>A0ABM4ENZ5_9AVES</name>
<feature type="compositionally biased region" description="Low complexity" evidence="1">
    <location>
        <begin position="79"/>
        <end position="96"/>
    </location>
</feature>
<evidence type="ECO:0000256" key="1">
    <source>
        <dbReference type="SAM" id="MobiDB-lite"/>
    </source>
</evidence>
<feature type="compositionally biased region" description="Basic and acidic residues" evidence="1">
    <location>
        <begin position="204"/>
        <end position="213"/>
    </location>
</feature>